<evidence type="ECO:0000256" key="4">
    <source>
        <dbReference type="ARBA" id="ARBA00022984"/>
    </source>
</evidence>
<name>A0AAJ1R501_9FLAO</name>
<evidence type="ECO:0000259" key="7">
    <source>
        <dbReference type="Pfam" id="PF13480"/>
    </source>
</evidence>
<dbReference type="GO" id="GO:0008360">
    <property type="term" value="P:regulation of cell shape"/>
    <property type="evidence" value="ECO:0007669"/>
    <property type="project" value="UniProtKB-KW"/>
</dbReference>
<dbReference type="InterPro" id="IPR016181">
    <property type="entry name" value="Acyl_CoA_acyltransferase"/>
</dbReference>
<keyword evidence="5 8" id="KW-0012">Acyltransferase</keyword>
<gene>
    <name evidence="8" type="ORF">QX233_08185</name>
</gene>
<evidence type="ECO:0000256" key="1">
    <source>
        <dbReference type="ARBA" id="ARBA00009943"/>
    </source>
</evidence>
<keyword evidence="6" id="KW-0961">Cell wall biogenesis/degradation</keyword>
<dbReference type="Pfam" id="PF13480">
    <property type="entry name" value="Acetyltransf_6"/>
    <property type="match status" value="1"/>
</dbReference>
<comment type="similarity">
    <text evidence="1">Belongs to the FemABX family.</text>
</comment>
<organism evidence="8 9">
    <name type="scientific">Chryseobacterium gambrini</name>
    <dbReference type="NCBI Taxonomy" id="373672"/>
    <lineage>
        <taxon>Bacteria</taxon>
        <taxon>Pseudomonadati</taxon>
        <taxon>Bacteroidota</taxon>
        <taxon>Flavobacteriia</taxon>
        <taxon>Flavobacteriales</taxon>
        <taxon>Weeksellaceae</taxon>
        <taxon>Chryseobacterium group</taxon>
        <taxon>Chryseobacterium</taxon>
    </lineage>
</organism>
<dbReference type="GO" id="GO:0009252">
    <property type="term" value="P:peptidoglycan biosynthetic process"/>
    <property type="evidence" value="ECO:0007669"/>
    <property type="project" value="UniProtKB-KW"/>
</dbReference>
<evidence type="ECO:0000256" key="3">
    <source>
        <dbReference type="ARBA" id="ARBA00022960"/>
    </source>
</evidence>
<dbReference type="InterPro" id="IPR050644">
    <property type="entry name" value="PG_Glycine_Bridge_Synth"/>
</dbReference>
<dbReference type="PANTHER" id="PTHR36174:SF1">
    <property type="entry name" value="LIPID II:GLYCINE GLYCYLTRANSFERASE"/>
    <property type="match status" value="1"/>
</dbReference>
<feature type="domain" description="BioF2-like acetyltransferase" evidence="7">
    <location>
        <begin position="114"/>
        <end position="247"/>
    </location>
</feature>
<dbReference type="SUPFAM" id="SSF55729">
    <property type="entry name" value="Acyl-CoA N-acyltransferases (Nat)"/>
    <property type="match status" value="1"/>
</dbReference>
<comment type="caution">
    <text evidence="8">The sequence shown here is derived from an EMBL/GenBank/DDBJ whole genome shotgun (WGS) entry which is preliminary data.</text>
</comment>
<dbReference type="EMBL" id="JAUHGV010000007">
    <property type="protein sequence ID" value="MDN4012432.1"/>
    <property type="molecule type" value="Genomic_DNA"/>
</dbReference>
<dbReference type="Proteomes" id="UP001225933">
    <property type="component" value="Unassembled WGS sequence"/>
</dbReference>
<protein>
    <submittedName>
        <fullName evidence="8">GNAT family N-acetyltransferase</fullName>
        <ecNumber evidence="8">2.3.1.-</ecNumber>
    </submittedName>
</protein>
<evidence type="ECO:0000256" key="6">
    <source>
        <dbReference type="ARBA" id="ARBA00023316"/>
    </source>
</evidence>
<accession>A0AAJ1R501</accession>
<sequence>MKQWYKFAEGKHWKNIVAKTYSLDIKTLNIQGNEINLYGNGSLFSNSPYITDGGVFKFEKPLSKDDFKDINKPILIKTRDKINISENFNHILIKDYFTYLLDLSGGEDFVWNKKVKSKTRNQVRKGEKLNYTVKTGKAELLDDFYKVISTAWRDLGTPTHSKDFYRNIVEGFTEDSLYKAEFIIMYLDHKPVSAACLIYDDHAIHHPYAATLKEYNKYSLNNALYWNIIKFAIGKKIPFFDLGRSREDQGTAIYKISWGAEPVQLYYYYFNKTHHKNDEDGKLIHFLINMWKKLPLALANFMGPKLIYKVLK</sequence>
<dbReference type="AlphaFoldDB" id="A0AAJ1R501"/>
<dbReference type="EC" id="2.3.1.-" evidence="8"/>
<keyword evidence="3" id="KW-0133">Cell shape</keyword>
<evidence type="ECO:0000313" key="8">
    <source>
        <dbReference type="EMBL" id="MDN4012432.1"/>
    </source>
</evidence>
<dbReference type="RefSeq" id="WP_214588266.1">
    <property type="nucleotide sequence ID" value="NZ_JAUHGV010000007.1"/>
</dbReference>
<dbReference type="InterPro" id="IPR038740">
    <property type="entry name" value="BioF2-like_GNAT_dom"/>
</dbReference>
<dbReference type="PANTHER" id="PTHR36174">
    <property type="entry name" value="LIPID II:GLYCINE GLYCYLTRANSFERASE"/>
    <property type="match status" value="1"/>
</dbReference>
<dbReference type="GO" id="GO:0071555">
    <property type="term" value="P:cell wall organization"/>
    <property type="evidence" value="ECO:0007669"/>
    <property type="project" value="UniProtKB-KW"/>
</dbReference>
<dbReference type="GO" id="GO:0016755">
    <property type="term" value="F:aminoacyltransferase activity"/>
    <property type="evidence" value="ECO:0007669"/>
    <property type="project" value="InterPro"/>
</dbReference>
<reference evidence="8" key="1">
    <citation type="submission" date="2023-06" db="EMBL/GenBank/DDBJ databases">
        <title>Two Chryseobacterium gambrini strains from China.</title>
        <authorList>
            <person name="Zeng J."/>
            <person name="Wu Y."/>
        </authorList>
    </citation>
    <scope>NUCLEOTIDE SEQUENCE</scope>
    <source>
        <strain evidence="8">SQ219</strain>
    </source>
</reference>
<dbReference type="PROSITE" id="PS51191">
    <property type="entry name" value="FEMABX"/>
    <property type="match status" value="1"/>
</dbReference>
<dbReference type="Gene3D" id="3.40.630.30">
    <property type="match status" value="1"/>
</dbReference>
<evidence type="ECO:0000256" key="5">
    <source>
        <dbReference type="ARBA" id="ARBA00023315"/>
    </source>
</evidence>
<evidence type="ECO:0000256" key="2">
    <source>
        <dbReference type="ARBA" id="ARBA00022679"/>
    </source>
</evidence>
<proteinExistence type="inferred from homology"/>
<evidence type="ECO:0000313" key="9">
    <source>
        <dbReference type="Proteomes" id="UP001225933"/>
    </source>
</evidence>
<keyword evidence="4" id="KW-0573">Peptidoglycan synthesis</keyword>
<dbReference type="InterPro" id="IPR003447">
    <property type="entry name" value="FEMABX"/>
</dbReference>
<keyword evidence="2 8" id="KW-0808">Transferase</keyword>